<dbReference type="InterPro" id="IPR055334">
    <property type="entry name" value="PEX8-like"/>
</dbReference>
<feature type="region of interest" description="Disordered" evidence="1">
    <location>
        <begin position="855"/>
        <end position="891"/>
    </location>
</feature>
<feature type="compositionally biased region" description="Basic and acidic residues" evidence="1">
    <location>
        <begin position="855"/>
        <end position="866"/>
    </location>
</feature>
<name>A0A1Y2EV92_9FUNG</name>
<dbReference type="OrthoDB" id="2118556at2759"/>
<proteinExistence type="predicted"/>
<dbReference type="PANTHER" id="PTHR39214">
    <property type="entry name" value="MICROBODY (PEROXISOME) BIOGENESIS PROTEIN PEROXIN 8 (EUROFUNG)"/>
    <property type="match status" value="1"/>
</dbReference>
<comment type="caution">
    <text evidence="2">The sequence shown here is derived from an EMBL/GenBank/DDBJ whole genome shotgun (WGS) entry which is preliminary data.</text>
</comment>
<reference evidence="2 3" key="1">
    <citation type="submission" date="2016-08" db="EMBL/GenBank/DDBJ databases">
        <title>A Parts List for Fungal Cellulosomes Revealed by Comparative Genomics.</title>
        <authorList>
            <consortium name="DOE Joint Genome Institute"/>
            <person name="Haitjema C.H."/>
            <person name="Gilmore S.P."/>
            <person name="Henske J.K."/>
            <person name="Solomon K.V."/>
            <person name="De Groot R."/>
            <person name="Kuo A."/>
            <person name="Mondo S.J."/>
            <person name="Salamov A.A."/>
            <person name="Labutti K."/>
            <person name="Zhao Z."/>
            <person name="Chiniquy J."/>
            <person name="Barry K."/>
            <person name="Brewer H.M."/>
            <person name="Purvine S.O."/>
            <person name="Wright A.T."/>
            <person name="Boxma B."/>
            <person name="Van Alen T."/>
            <person name="Hackstein J.H."/>
            <person name="Baker S.E."/>
            <person name="Grigoriev I.V."/>
            <person name="O'Malley M.A."/>
        </authorList>
    </citation>
    <scope>NUCLEOTIDE SEQUENCE [LARGE SCALE GENOMIC DNA]</scope>
    <source>
        <strain evidence="2 3">G1</strain>
    </source>
</reference>
<dbReference type="Proteomes" id="UP000193920">
    <property type="component" value="Unassembled WGS sequence"/>
</dbReference>
<protein>
    <submittedName>
        <fullName evidence="2">Uncharacterized protein</fullName>
    </submittedName>
</protein>
<sequence length="987" mass="115119">MQNSSLSSNLWETVFKKKNLRFESYATGNSPKYCPSNVYFNEILDCIRLRNQNQSKFIKAINEKKGDHSRMELEQLGRLLQCSFYTFLEFSMFSEYLTIENIKVLSKYAKNLPASWFTPDFLQTTLNLAKRERDKPVNESCLKEILEIYVWWMKKNSSFLSMTLATDIIEFVLEIASIPDLICHATLIICSAADKLSAEYVLRLSNMLAELLSNDKQLWKDSEKISSITPGLAHLMKLIPYPGVISSAMINSWNLCKENYKLLHIYQFILKEKLQEAGLIGVGVIKRKKRNSINNGWLYEIIKSCDNKEKPVQSLYAMAGILKGFHPYTTDNFLRSNESSLVFDKMTKIFSQKILLLLDKLEDIPGAKECVSYCFSECFNIIELIELDHKTFSKLFIDERLLKALFDNMINELRLDDDFFDNMYKGSLSKDNSYQEAFTKKLENPLFNSLGKQSKAFGVILWNHIDHLENLYNLERRSAEPQELILRYFRDLLFIYTMITKCLYLDPHPHTPTVYDEEDDPQKKRKIDFRTCMILNSLNAFSYLHFVTISFGEDGFDIWRDVIEEIISQIEQLKPDGLIEDVVSQFKVEDININSSTMEKYRFIFFLYVSKRLISHLSSHFVHQFMYRPISQFLSIQVIDAKNNTNNINYDLFNSSHKTCLSIFENPEKFKQLILSIADDYSNLLINNYPNNIDYQRLRQGYFSLIRGLSSSISFNNSEKLFTDNEEEDMMAYDEQIEPEQKNENANAENSLNSEECDIVALRCLLKLTNKIYKYSDLITSSTSNDSNSKNNSYKAQLITERGHFITVLFDQIQCVSLPVMEILLEIIKQIVLNNCIIIDFNCQNIHTIYHKNNKSNEDRDRRNTMEDEDEDEEESMNDQQEDNERENSILGSSEKITLCEDLVPLNSQLWKSLYDTVSSARLDRRKAERCVLWYLSLFNTKKNNAKELINDDELKSKKSSNIDDNGEDTESEDDQERSTRIPKSKL</sequence>
<keyword evidence="3" id="KW-1185">Reference proteome</keyword>
<feature type="compositionally biased region" description="Acidic residues" evidence="1">
    <location>
        <begin position="867"/>
        <end position="885"/>
    </location>
</feature>
<evidence type="ECO:0000256" key="1">
    <source>
        <dbReference type="SAM" id="MobiDB-lite"/>
    </source>
</evidence>
<feature type="region of interest" description="Disordered" evidence="1">
    <location>
        <begin position="950"/>
        <end position="987"/>
    </location>
</feature>
<evidence type="ECO:0000313" key="2">
    <source>
        <dbReference type="EMBL" id="ORY75502.1"/>
    </source>
</evidence>
<dbReference type="PANTHER" id="PTHR39214:SF1">
    <property type="entry name" value="MICROBODY (PEROXISOME) BIOGENESIS PROTEIN PEROXIN 8 (EUROFUNG)"/>
    <property type="match status" value="1"/>
</dbReference>
<dbReference type="EMBL" id="MCOG01000025">
    <property type="protein sequence ID" value="ORY75502.1"/>
    <property type="molecule type" value="Genomic_DNA"/>
</dbReference>
<dbReference type="STRING" id="1754190.A0A1Y2EV92"/>
<gene>
    <name evidence="2" type="ORF">LY90DRAFT_502051</name>
</gene>
<evidence type="ECO:0000313" key="3">
    <source>
        <dbReference type="Proteomes" id="UP000193920"/>
    </source>
</evidence>
<feature type="compositionally biased region" description="Acidic residues" evidence="1">
    <location>
        <begin position="965"/>
        <end position="976"/>
    </location>
</feature>
<organism evidence="2 3">
    <name type="scientific">Neocallimastix californiae</name>
    <dbReference type="NCBI Taxonomy" id="1754190"/>
    <lineage>
        <taxon>Eukaryota</taxon>
        <taxon>Fungi</taxon>
        <taxon>Fungi incertae sedis</taxon>
        <taxon>Chytridiomycota</taxon>
        <taxon>Chytridiomycota incertae sedis</taxon>
        <taxon>Neocallimastigomycetes</taxon>
        <taxon>Neocallimastigales</taxon>
        <taxon>Neocallimastigaceae</taxon>
        <taxon>Neocallimastix</taxon>
    </lineage>
</organism>
<dbReference type="AlphaFoldDB" id="A0A1Y2EV92"/>
<accession>A0A1Y2EV92</accession>